<keyword evidence="1" id="KW-0812">Transmembrane</keyword>
<dbReference type="RefSeq" id="WP_096461771.1">
    <property type="nucleotide sequence ID" value="NZ_AP014936.1"/>
</dbReference>
<keyword evidence="1" id="KW-0472">Membrane</keyword>
<feature type="transmembrane region" description="Helical" evidence="1">
    <location>
        <begin position="101"/>
        <end position="120"/>
    </location>
</feature>
<evidence type="ECO:0000313" key="2">
    <source>
        <dbReference type="EMBL" id="BAU49359.1"/>
    </source>
</evidence>
<gene>
    <name evidence="2" type="ORF">SVA_2811</name>
</gene>
<keyword evidence="1" id="KW-1133">Transmembrane helix</keyword>
<sequence>MKHVASMASGILIGAAATLVAISWQEEKLRFELSPPAVFGDIVFQNLRLTNDGWNPATNVKVYVTHPDIAARNVQSSPSFNLRTDDAGMLGGYDRVRRGEIATLTFSFKGAPIAASMIAIKSDRSIARPQVGDRGALSLVSFLLGACLGVLLLLVPVYRALRRWLERPRALVAGKDPAR</sequence>
<dbReference type="AlphaFoldDB" id="A0A1B4V736"/>
<feature type="transmembrane region" description="Helical" evidence="1">
    <location>
        <begin position="6"/>
        <end position="24"/>
    </location>
</feature>
<proteinExistence type="predicted"/>
<evidence type="ECO:0000313" key="3">
    <source>
        <dbReference type="Proteomes" id="UP000218899"/>
    </source>
</evidence>
<name>A0A1B4V736_9GAMM</name>
<feature type="transmembrane region" description="Helical" evidence="1">
    <location>
        <begin position="140"/>
        <end position="161"/>
    </location>
</feature>
<protein>
    <submittedName>
        <fullName evidence="2">Uncharacterized protein</fullName>
    </submittedName>
</protein>
<dbReference type="Proteomes" id="UP000218899">
    <property type="component" value="Chromosome"/>
</dbReference>
<dbReference type="EMBL" id="AP014936">
    <property type="protein sequence ID" value="BAU49359.1"/>
    <property type="molecule type" value="Genomic_DNA"/>
</dbReference>
<organism evidence="2 3">
    <name type="scientific">Sulfurifustis variabilis</name>
    <dbReference type="NCBI Taxonomy" id="1675686"/>
    <lineage>
        <taxon>Bacteria</taxon>
        <taxon>Pseudomonadati</taxon>
        <taxon>Pseudomonadota</taxon>
        <taxon>Gammaproteobacteria</taxon>
        <taxon>Acidiferrobacterales</taxon>
        <taxon>Acidiferrobacteraceae</taxon>
        <taxon>Sulfurifustis</taxon>
    </lineage>
</organism>
<accession>A0A1B4V736</accession>
<dbReference type="KEGG" id="sva:SVA_2811"/>
<keyword evidence="3" id="KW-1185">Reference proteome</keyword>
<reference evidence="2 3" key="1">
    <citation type="submission" date="2015-08" db="EMBL/GenBank/DDBJ databases">
        <title>Complete genome sequence of Sulfurifustis variabilis.</title>
        <authorList>
            <person name="Miura A."/>
            <person name="Kojima H."/>
            <person name="Fukui M."/>
        </authorList>
    </citation>
    <scope>NUCLEOTIDE SEQUENCE [LARGE SCALE GENOMIC DNA]</scope>
    <source>
        <strain evidence="3">skN76</strain>
    </source>
</reference>
<evidence type="ECO:0000256" key="1">
    <source>
        <dbReference type="SAM" id="Phobius"/>
    </source>
</evidence>